<evidence type="ECO:0000256" key="3">
    <source>
        <dbReference type="ARBA" id="ARBA00022512"/>
    </source>
</evidence>
<sequence length="414" mass="43402">MAMAKPLLRLLLHLHAALLFLPADPAAGAMYNVVRYGARPDGATDSSGPFLRAWADACLSRRPATVFVPPGRFLVGSATFSGPCRGGAVTFANAGTVVAPARHGGGSSSSGRWITFENVEGLRVTGGTLDGNGRALWACRKRGHGHCPAGASATQNQDANETNEMQSLTISNSRDVVVDGVRSVDSEMFHVVVIQSTGVTLRGVTVQAPADSPNTDGIHIHMSSHVAVYDARVATGDDCVSIGPGNSHLWIERVACGPGHGISIGSLGKQQGMAEEVVQNVTVKTAWFTGTTNGLRIKTWGGSKRGLVRGVTFMDATMAGVDNPIIIDQNYCPDADAGCPTRSSSIKISGVRYVGIRGSSATPVAVNFDCSRSNPCSGISMQDVALTYRNRAAKSYCRNVQGTTLGLVLPRSCF</sequence>
<dbReference type="EMBL" id="RWGY01000009">
    <property type="protein sequence ID" value="TVU36214.1"/>
    <property type="molecule type" value="Genomic_DNA"/>
</dbReference>
<comment type="subcellular location">
    <subcellularLocation>
        <location evidence="1">Secreted</location>
        <location evidence="1">Cell wall</location>
    </subcellularLocation>
</comment>
<accession>A0A5J9VL76</accession>
<evidence type="ECO:0000256" key="10">
    <source>
        <dbReference type="ARBA" id="ARBA00023295"/>
    </source>
</evidence>
<dbReference type="InterPro" id="IPR011050">
    <property type="entry name" value="Pectin_lyase_fold/virulence"/>
</dbReference>
<dbReference type="Gene3D" id="2.160.20.10">
    <property type="entry name" value="Single-stranded right-handed beta-helix, Pectin lyase-like"/>
    <property type="match status" value="1"/>
</dbReference>
<dbReference type="PROSITE" id="PS00502">
    <property type="entry name" value="POLYGALACTURONASE"/>
    <property type="match status" value="1"/>
</dbReference>
<keyword evidence="6" id="KW-0677">Repeat</keyword>
<dbReference type="FunFam" id="2.160.20.10:FF:000004">
    <property type="entry name" value="Pectin lyase-like superfamily protein"/>
    <property type="match status" value="1"/>
</dbReference>
<dbReference type="InterPro" id="IPR000743">
    <property type="entry name" value="Glyco_hydro_28"/>
</dbReference>
<evidence type="ECO:0000256" key="1">
    <source>
        <dbReference type="ARBA" id="ARBA00004191"/>
    </source>
</evidence>
<evidence type="ECO:0000256" key="12">
    <source>
        <dbReference type="ARBA" id="ARBA00038933"/>
    </source>
</evidence>
<organism evidence="21 22">
    <name type="scientific">Eragrostis curvula</name>
    <name type="common">weeping love grass</name>
    <dbReference type="NCBI Taxonomy" id="38414"/>
    <lineage>
        <taxon>Eukaryota</taxon>
        <taxon>Viridiplantae</taxon>
        <taxon>Streptophyta</taxon>
        <taxon>Embryophyta</taxon>
        <taxon>Tracheophyta</taxon>
        <taxon>Spermatophyta</taxon>
        <taxon>Magnoliopsida</taxon>
        <taxon>Liliopsida</taxon>
        <taxon>Poales</taxon>
        <taxon>Poaceae</taxon>
        <taxon>PACMAD clade</taxon>
        <taxon>Chloridoideae</taxon>
        <taxon>Eragrostideae</taxon>
        <taxon>Eragrostidinae</taxon>
        <taxon>Eragrostis</taxon>
    </lineage>
</organism>
<keyword evidence="10 19" id="KW-0326">Glycosidase</keyword>
<evidence type="ECO:0000256" key="17">
    <source>
        <dbReference type="ARBA" id="ARBA00083621"/>
    </source>
</evidence>
<dbReference type="GO" id="GO:0005975">
    <property type="term" value="P:carbohydrate metabolic process"/>
    <property type="evidence" value="ECO:0007669"/>
    <property type="project" value="InterPro"/>
</dbReference>
<evidence type="ECO:0000313" key="22">
    <source>
        <dbReference type="Proteomes" id="UP000324897"/>
    </source>
</evidence>
<comment type="caution">
    <text evidence="21">The sequence shown here is derived from an EMBL/GenBank/DDBJ whole genome shotgun (WGS) entry which is preliminary data.</text>
</comment>
<gene>
    <name evidence="21" type="ORF">EJB05_18138</name>
</gene>
<feature type="signal peptide" evidence="20">
    <location>
        <begin position="1"/>
        <end position="28"/>
    </location>
</feature>
<dbReference type="Gramene" id="TVU36214">
    <property type="protein sequence ID" value="TVU36214"/>
    <property type="gene ID" value="EJB05_18138"/>
</dbReference>
<evidence type="ECO:0000256" key="5">
    <source>
        <dbReference type="ARBA" id="ARBA00022729"/>
    </source>
</evidence>
<dbReference type="GO" id="GO:0071555">
    <property type="term" value="P:cell wall organization"/>
    <property type="evidence" value="ECO:0007669"/>
    <property type="project" value="UniProtKB-KW"/>
</dbReference>
<evidence type="ECO:0000256" key="16">
    <source>
        <dbReference type="ARBA" id="ARBA00068298"/>
    </source>
</evidence>
<evidence type="ECO:0000313" key="21">
    <source>
        <dbReference type="EMBL" id="TVU36214.1"/>
    </source>
</evidence>
<dbReference type="InterPro" id="IPR012334">
    <property type="entry name" value="Pectin_lyas_fold"/>
</dbReference>
<evidence type="ECO:0000256" key="4">
    <source>
        <dbReference type="ARBA" id="ARBA00022525"/>
    </source>
</evidence>
<dbReference type="Pfam" id="PF00295">
    <property type="entry name" value="Glyco_hydro_28"/>
    <property type="match status" value="1"/>
</dbReference>
<reference evidence="21 22" key="1">
    <citation type="journal article" date="2019" name="Sci. Rep.">
        <title>A high-quality genome of Eragrostis curvula grass provides insights into Poaceae evolution and supports new strategies to enhance forage quality.</title>
        <authorList>
            <person name="Carballo J."/>
            <person name="Santos B.A.C.M."/>
            <person name="Zappacosta D."/>
            <person name="Garbus I."/>
            <person name="Selva J.P."/>
            <person name="Gallo C.A."/>
            <person name="Diaz A."/>
            <person name="Albertini E."/>
            <person name="Caccamo M."/>
            <person name="Echenique V."/>
        </authorList>
    </citation>
    <scope>NUCLEOTIDE SEQUENCE [LARGE SCALE GENOMIC DNA]</scope>
    <source>
        <strain evidence="22">cv. Victoria</strain>
        <tissue evidence="21">Leaf</tissue>
    </source>
</reference>
<evidence type="ECO:0000256" key="11">
    <source>
        <dbReference type="ARBA" id="ARBA00023316"/>
    </source>
</evidence>
<keyword evidence="3" id="KW-0134">Cell wall</keyword>
<evidence type="ECO:0000256" key="20">
    <source>
        <dbReference type="SAM" id="SignalP"/>
    </source>
</evidence>
<keyword evidence="11" id="KW-0961">Cell wall biogenesis/degradation</keyword>
<evidence type="ECO:0000256" key="14">
    <source>
        <dbReference type="ARBA" id="ARBA00048766"/>
    </source>
</evidence>
<dbReference type="SUPFAM" id="SSF51126">
    <property type="entry name" value="Pectin lyase-like"/>
    <property type="match status" value="1"/>
</dbReference>
<proteinExistence type="inferred from homology"/>
<dbReference type="OrthoDB" id="187139at2759"/>
<evidence type="ECO:0000256" key="9">
    <source>
        <dbReference type="ARBA" id="ARBA00023180"/>
    </source>
</evidence>
<keyword evidence="9" id="KW-0325">Glycoprotein</keyword>
<evidence type="ECO:0000256" key="19">
    <source>
        <dbReference type="RuleBase" id="RU361169"/>
    </source>
</evidence>
<dbReference type="PANTHER" id="PTHR31375">
    <property type="match status" value="1"/>
</dbReference>
<name>A0A5J9VL76_9POAL</name>
<dbReference type="GO" id="GO:0047911">
    <property type="term" value="F:galacturan 1,4-alpha-galacturonidase activity"/>
    <property type="evidence" value="ECO:0007669"/>
    <property type="project" value="UniProtKB-EC"/>
</dbReference>
<feature type="chain" id="PRO_5023808306" description="Exopolygalacturonase" evidence="20">
    <location>
        <begin position="29"/>
        <end position="414"/>
    </location>
</feature>
<evidence type="ECO:0000256" key="6">
    <source>
        <dbReference type="ARBA" id="ARBA00022737"/>
    </source>
</evidence>
<evidence type="ECO:0000256" key="13">
    <source>
        <dbReference type="ARBA" id="ARBA00043142"/>
    </source>
</evidence>
<dbReference type="Proteomes" id="UP000324897">
    <property type="component" value="Unassembled WGS sequence"/>
</dbReference>
<feature type="active site" evidence="18">
    <location>
        <position position="260"/>
    </location>
</feature>
<dbReference type="AlphaFoldDB" id="A0A5J9VL76"/>
<keyword evidence="22" id="KW-1185">Reference proteome</keyword>
<evidence type="ECO:0000256" key="18">
    <source>
        <dbReference type="PROSITE-ProRule" id="PRU10052"/>
    </source>
</evidence>
<keyword evidence="4" id="KW-0964">Secreted</keyword>
<keyword evidence="8" id="KW-1015">Disulfide bond</keyword>
<comment type="catalytic activity">
    <reaction evidence="14">
        <text>[(1-&gt;4)-alpha-D-galacturonosyl](n) + H2O = alpha-D-galacturonate + [(1-&gt;4)-alpha-D-galacturonosyl](n-1)</text>
        <dbReference type="Rhea" id="RHEA:14117"/>
        <dbReference type="Rhea" id="RHEA-COMP:14570"/>
        <dbReference type="Rhea" id="RHEA-COMP:14572"/>
        <dbReference type="ChEBI" id="CHEBI:15377"/>
        <dbReference type="ChEBI" id="CHEBI:58658"/>
        <dbReference type="ChEBI" id="CHEBI:140523"/>
        <dbReference type="EC" id="3.2.1.67"/>
    </reaction>
</comment>
<evidence type="ECO:0000256" key="7">
    <source>
        <dbReference type="ARBA" id="ARBA00022801"/>
    </source>
</evidence>
<evidence type="ECO:0000256" key="8">
    <source>
        <dbReference type="ARBA" id="ARBA00023157"/>
    </source>
</evidence>
<dbReference type="EC" id="3.2.1.67" evidence="12"/>
<comment type="function">
    <text evidence="15">May function in depolymerizing pectin during pollen development, germination, and tube growth. Acts as an exo-polygalacturonase.</text>
</comment>
<keyword evidence="7 19" id="KW-0378">Hydrolase</keyword>
<dbReference type="InterPro" id="IPR006626">
    <property type="entry name" value="PbH1"/>
</dbReference>
<evidence type="ECO:0000256" key="2">
    <source>
        <dbReference type="ARBA" id="ARBA00008834"/>
    </source>
</evidence>
<keyword evidence="5 20" id="KW-0732">Signal</keyword>
<dbReference type="GO" id="GO:0004650">
    <property type="term" value="F:polygalacturonase activity"/>
    <property type="evidence" value="ECO:0007669"/>
    <property type="project" value="InterPro"/>
</dbReference>
<dbReference type="SMART" id="SM00710">
    <property type="entry name" value="PbH1"/>
    <property type="match status" value="7"/>
</dbReference>
<comment type="similarity">
    <text evidence="2 19">Belongs to the glycosyl hydrolase 28 family.</text>
</comment>
<protein>
    <recommendedName>
        <fullName evidence="16">Exopolygalacturonase</fullName>
        <ecNumber evidence="12">3.2.1.67</ecNumber>
    </recommendedName>
    <alternativeName>
        <fullName evidence="13">Galacturan 1,4-alpha-galacturonidase</fullName>
    </alternativeName>
    <alternativeName>
        <fullName evidence="17">Pectinase</fullName>
    </alternativeName>
</protein>
<evidence type="ECO:0000256" key="15">
    <source>
        <dbReference type="ARBA" id="ARBA00057651"/>
    </source>
</evidence>
<feature type="non-terminal residue" evidence="21">
    <location>
        <position position="1"/>
    </location>
</feature>